<evidence type="ECO:0000256" key="3">
    <source>
        <dbReference type="ARBA" id="ARBA00022676"/>
    </source>
</evidence>
<keyword evidence="4" id="KW-0808">Transferase</keyword>
<keyword evidence="2" id="KW-1003">Cell membrane</keyword>
<feature type="transmembrane region" description="Helical" evidence="8">
    <location>
        <begin position="308"/>
        <end position="328"/>
    </location>
</feature>
<keyword evidence="7 8" id="KW-0472">Membrane</keyword>
<evidence type="ECO:0008006" key="11">
    <source>
        <dbReference type="Google" id="ProtNLM"/>
    </source>
</evidence>
<organism evidence="9 10">
    <name type="scientific">Belnapia mucosa</name>
    <dbReference type="NCBI Taxonomy" id="2804532"/>
    <lineage>
        <taxon>Bacteria</taxon>
        <taxon>Pseudomonadati</taxon>
        <taxon>Pseudomonadota</taxon>
        <taxon>Alphaproteobacteria</taxon>
        <taxon>Acetobacterales</taxon>
        <taxon>Roseomonadaceae</taxon>
        <taxon>Belnapia</taxon>
    </lineage>
</organism>
<evidence type="ECO:0000256" key="6">
    <source>
        <dbReference type="ARBA" id="ARBA00022989"/>
    </source>
</evidence>
<feature type="transmembrane region" description="Helical" evidence="8">
    <location>
        <begin position="362"/>
        <end position="379"/>
    </location>
</feature>
<gene>
    <name evidence="9" type="ORF">JMJ55_06465</name>
</gene>
<keyword evidence="6 8" id="KW-1133">Transmembrane helix</keyword>
<name>A0ABS1UZT0_9PROT</name>
<evidence type="ECO:0000256" key="2">
    <source>
        <dbReference type="ARBA" id="ARBA00022475"/>
    </source>
</evidence>
<feature type="transmembrane region" description="Helical" evidence="8">
    <location>
        <begin position="147"/>
        <end position="167"/>
    </location>
</feature>
<evidence type="ECO:0000313" key="10">
    <source>
        <dbReference type="Proteomes" id="UP000606490"/>
    </source>
</evidence>
<dbReference type="InterPro" id="IPR050297">
    <property type="entry name" value="LipidA_mod_glycosyltrf_83"/>
</dbReference>
<evidence type="ECO:0000256" key="7">
    <source>
        <dbReference type="ARBA" id="ARBA00023136"/>
    </source>
</evidence>
<protein>
    <recommendedName>
        <fullName evidence="11">Glycosyltransferase RgtA/B/C/D-like domain-containing protein</fullName>
    </recommendedName>
</protein>
<keyword evidence="10" id="KW-1185">Reference proteome</keyword>
<feature type="transmembrane region" description="Helical" evidence="8">
    <location>
        <begin position="277"/>
        <end position="296"/>
    </location>
</feature>
<dbReference type="PANTHER" id="PTHR33908">
    <property type="entry name" value="MANNOSYLTRANSFERASE YKCB-RELATED"/>
    <property type="match status" value="1"/>
</dbReference>
<comment type="caution">
    <text evidence="9">The sequence shown here is derived from an EMBL/GenBank/DDBJ whole genome shotgun (WGS) entry which is preliminary data.</text>
</comment>
<feature type="transmembrane region" description="Helical" evidence="8">
    <location>
        <begin position="78"/>
        <end position="109"/>
    </location>
</feature>
<comment type="subcellular location">
    <subcellularLocation>
        <location evidence="1">Cell membrane</location>
        <topology evidence="1">Multi-pass membrane protein</topology>
    </subcellularLocation>
</comment>
<sequence length="513" mass="55601">MSPIPGPRAAFRVIDRLLGFLAVPLLMLFASLLLRALGFLVAVIDTDEGLYLVQAQAWLRGGWPLVAVWDMHPVGAPAVYALALAAFGESIATIRLLGAVCVALAAWALHGAVRAAGAPRGIGIAAGLVYVAHSLRMGGLASNTEILFAPMVVSAMALGIRGAALALRRGRAPGWVPLVAMGTGIGCALAIKPVMVAEGCLAFALMVFPALWRGLLPWRRALGMAAAYAGFCALPTFVLGLLYWLRGDLGAFLDGTFFAPLRYANERLSGLESFHRILVEILTLLWPFSLAVLALWRWLGRRGVAGWLARFGLIWFVAASIGVAMPGLYYPHYFLIWLPSLAILATLGCWRLARLLPPARRGFGFALLVLVVVIGSWRADATARIDRGIGLFEADPVYTLTGLIRAELKPGEAIFVANYHPVLYALTDAAVPSRFVFPAQLTGEFTQVAGIDTDVELRRILATRPRFVVVDRGWWPRLRESAAEILGEALERDYRLVAEVPEERGPIELWAPK</sequence>
<dbReference type="RefSeq" id="WP_202824692.1">
    <property type="nucleotide sequence ID" value="NZ_JAEUXJ010000002.1"/>
</dbReference>
<dbReference type="EMBL" id="JAEUXJ010000002">
    <property type="protein sequence ID" value="MBL6454959.1"/>
    <property type="molecule type" value="Genomic_DNA"/>
</dbReference>
<feature type="transmembrane region" description="Helical" evidence="8">
    <location>
        <begin position="174"/>
        <end position="195"/>
    </location>
</feature>
<evidence type="ECO:0000313" key="9">
    <source>
        <dbReference type="EMBL" id="MBL6454959.1"/>
    </source>
</evidence>
<evidence type="ECO:0000256" key="4">
    <source>
        <dbReference type="ARBA" id="ARBA00022679"/>
    </source>
</evidence>
<accession>A0ABS1UZT0</accession>
<feature type="transmembrane region" description="Helical" evidence="8">
    <location>
        <begin position="20"/>
        <end position="44"/>
    </location>
</feature>
<dbReference type="Proteomes" id="UP000606490">
    <property type="component" value="Unassembled WGS sequence"/>
</dbReference>
<proteinExistence type="predicted"/>
<keyword evidence="3" id="KW-0328">Glycosyltransferase</keyword>
<evidence type="ECO:0000256" key="8">
    <source>
        <dbReference type="SAM" id="Phobius"/>
    </source>
</evidence>
<dbReference type="PANTHER" id="PTHR33908:SF11">
    <property type="entry name" value="MEMBRANE PROTEIN"/>
    <property type="match status" value="1"/>
</dbReference>
<feature type="transmembrane region" description="Helical" evidence="8">
    <location>
        <begin position="201"/>
        <end position="218"/>
    </location>
</feature>
<evidence type="ECO:0000256" key="1">
    <source>
        <dbReference type="ARBA" id="ARBA00004651"/>
    </source>
</evidence>
<keyword evidence="5 8" id="KW-0812">Transmembrane</keyword>
<feature type="transmembrane region" description="Helical" evidence="8">
    <location>
        <begin position="225"/>
        <end position="245"/>
    </location>
</feature>
<reference evidence="9 10" key="1">
    <citation type="submission" date="2021-01" db="EMBL/GenBank/DDBJ databases">
        <title>Belnapia mucosa sp. nov. and Belnapia arida sp. nov., isolated from the Tabernas Desert (Almeria, Spain).</title>
        <authorList>
            <person name="Molina-Menor E."/>
            <person name="Vidal-Verdu A."/>
            <person name="Calonge A."/>
            <person name="Satari L."/>
            <person name="Pereto Magraner J."/>
            <person name="Porcar Miralles M."/>
        </authorList>
    </citation>
    <scope>NUCLEOTIDE SEQUENCE [LARGE SCALE GENOMIC DNA]</scope>
    <source>
        <strain evidence="9 10">T6</strain>
    </source>
</reference>
<evidence type="ECO:0000256" key="5">
    <source>
        <dbReference type="ARBA" id="ARBA00022692"/>
    </source>
</evidence>
<feature type="transmembrane region" description="Helical" evidence="8">
    <location>
        <begin position="334"/>
        <end position="353"/>
    </location>
</feature>